<dbReference type="AlphaFoldDB" id="A0A382RUX8"/>
<proteinExistence type="predicted"/>
<organism evidence="1">
    <name type="scientific">marine metagenome</name>
    <dbReference type="NCBI Taxonomy" id="408172"/>
    <lineage>
        <taxon>unclassified sequences</taxon>
        <taxon>metagenomes</taxon>
        <taxon>ecological metagenomes</taxon>
    </lineage>
</organism>
<dbReference type="EMBL" id="UINC01124377">
    <property type="protein sequence ID" value="SVD01479.1"/>
    <property type="molecule type" value="Genomic_DNA"/>
</dbReference>
<sequence length="86" mass="9894">MKIPLSEIVYQVGRPSTVNRTGNNRITRTNRKPVVLKTSRGYKLLLGEHIIREKKNNGATEVECSVKESLTDQEKWELSLAEQYYS</sequence>
<protein>
    <recommendedName>
        <fullName evidence="2">ParB/Sulfiredoxin domain-containing protein</fullName>
    </recommendedName>
</protein>
<accession>A0A382RUX8</accession>
<feature type="non-terminal residue" evidence="1">
    <location>
        <position position="86"/>
    </location>
</feature>
<reference evidence="1" key="1">
    <citation type="submission" date="2018-05" db="EMBL/GenBank/DDBJ databases">
        <authorList>
            <person name="Lanie J.A."/>
            <person name="Ng W.-L."/>
            <person name="Kazmierczak K.M."/>
            <person name="Andrzejewski T.M."/>
            <person name="Davidsen T.M."/>
            <person name="Wayne K.J."/>
            <person name="Tettelin H."/>
            <person name="Glass J.I."/>
            <person name="Rusch D."/>
            <person name="Podicherti R."/>
            <person name="Tsui H.-C.T."/>
            <person name="Winkler M.E."/>
        </authorList>
    </citation>
    <scope>NUCLEOTIDE SEQUENCE</scope>
</reference>
<gene>
    <name evidence="1" type="ORF">METZ01_LOCUS354333</name>
</gene>
<name>A0A382RUX8_9ZZZZ</name>
<evidence type="ECO:0008006" key="2">
    <source>
        <dbReference type="Google" id="ProtNLM"/>
    </source>
</evidence>
<evidence type="ECO:0000313" key="1">
    <source>
        <dbReference type="EMBL" id="SVD01479.1"/>
    </source>
</evidence>